<feature type="compositionally biased region" description="Basic and acidic residues" evidence="1">
    <location>
        <begin position="1"/>
        <end position="19"/>
    </location>
</feature>
<dbReference type="EMBL" id="AP002542">
    <property type="protein sequence ID" value="BAD67884.1"/>
    <property type="molecule type" value="Genomic_DNA"/>
</dbReference>
<evidence type="ECO:0000313" key="2">
    <source>
        <dbReference type="EMBL" id="BAD67884.1"/>
    </source>
</evidence>
<reference evidence="3" key="1">
    <citation type="journal article" date="2005" name="Nature">
        <title>The map-based sequence of the rice genome.</title>
        <authorList>
            <consortium name="International rice genome sequencing project (IRGSP)"/>
            <person name="Matsumoto T."/>
            <person name="Wu J."/>
            <person name="Kanamori H."/>
            <person name="Katayose Y."/>
            <person name="Fujisawa M."/>
            <person name="Namiki N."/>
            <person name="Mizuno H."/>
            <person name="Yamamoto K."/>
            <person name="Antonio B.A."/>
            <person name="Baba T."/>
            <person name="Sakata K."/>
            <person name="Nagamura Y."/>
            <person name="Aoki H."/>
            <person name="Arikawa K."/>
            <person name="Arita K."/>
            <person name="Bito T."/>
            <person name="Chiden Y."/>
            <person name="Fujitsuka N."/>
            <person name="Fukunaka R."/>
            <person name="Hamada M."/>
            <person name="Harada C."/>
            <person name="Hayashi A."/>
            <person name="Hijishita S."/>
            <person name="Honda M."/>
            <person name="Hosokawa S."/>
            <person name="Ichikawa Y."/>
            <person name="Idonuma A."/>
            <person name="Iijima M."/>
            <person name="Ikeda M."/>
            <person name="Ikeno M."/>
            <person name="Ito K."/>
            <person name="Ito S."/>
            <person name="Ito T."/>
            <person name="Ito Y."/>
            <person name="Ito Y."/>
            <person name="Iwabuchi A."/>
            <person name="Kamiya K."/>
            <person name="Karasawa W."/>
            <person name="Kurita K."/>
            <person name="Katagiri S."/>
            <person name="Kikuta A."/>
            <person name="Kobayashi H."/>
            <person name="Kobayashi N."/>
            <person name="Machita K."/>
            <person name="Maehara T."/>
            <person name="Masukawa M."/>
            <person name="Mizubayashi T."/>
            <person name="Mukai Y."/>
            <person name="Nagasaki H."/>
            <person name="Nagata Y."/>
            <person name="Naito S."/>
            <person name="Nakashima M."/>
            <person name="Nakama Y."/>
            <person name="Nakamichi Y."/>
            <person name="Nakamura M."/>
            <person name="Meguro A."/>
            <person name="Negishi M."/>
            <person name="Ohta I."/>
            <person name="Ohta T."/>
            <person name="Okamoto M."/>
            <person name="Ono N."/>
            <person name="Saji S."/>
            <person name="Sakaguchi M."/>
            <person name="Sakai K."/>
            <person name="Shibata M."/>
            <person name="Shimokawa T."/>
            <person name="Song J."/>
            <person name="Takazaki Y."/>
            <person name="Terasawa K."/>
            <person name="Tsugane M."/>
            <person name="Tsuji K."/>
            <person name="Ueda S."/>
            <person name="Waki K."/>
            <person name="Yamagata H."/>
            <person name="Yamamoto M."/>
            <person name="Yamamoto S."/>
            <person name="Yamane H."/>
            <person name="Yoshiki S."/>
            <person name="Yoshihara R."/>
            <person name="Yukawa K."/>
            <person name="Zhong H."/>
            <person name="Yano M."/>
            <person name="Yuan Q."/>
            <person name="Ouyang S."/>
            <person name="Liu J."/>
            <person name="Jones K.M."/>
            <person name="Gansberger K."/>
            <person name="Moffat K."/>
            <person name="Hill J."/>
            <person name="Bera J."/>
            <person name="Fadrosh D."/>
            <person name="Jin S."/>
            <person name="Johri S."/>
            <person name="Kim M."/>
            <person name="Overton L."/>
            <person name="Reardon M."/>
            <person name="Tsitrin T."/>
            <person name="Vuong H."/>
            <person name="Weaver B."/>
            <person name="Ciecko A."/>
            <person name="Tallon L."/>
            <person name="Jackson J."/>
            <person name="Pai G."/>
            <person name="Aken S.V."/>
            <person name="Utterback T."/>
            <person name="Reidmuller S."/>
            <person name="Feldblyum T."/>
            <person name="Hsiao J."/>
            <person name="Zismann V."/>
            <person name="Iobst S."/>
            <person name="de Vazeille A.R."/>
            <person name="Buell C.R."/>
            <person name="Ying K."/>
            <person name="Li Y."/>
            <person name="Lu T."/>
            <person name="Huang Y."/>
            <person name="Zhao Q."/>
            <person name="Feng Q."/>
            <person name="Zhang L."/>
            <person name="Zhu J."/>
            <person name="Weng Q."/>
            <person name="Mu J."/>
            <person name="Lu Y."/>
            <person name="Fan D."/>
            <person name="Liu Y."/>
            <person name="Guan J."/>
            <person name="Zhang Y."/>
            <person name="Yu S."/>
            <person name="Liu X."/>
            <person name="Zhang Y."/>
            <person name="Hong G."/>
            <person name="Han B."/>
            <person name="Choisne N."/>
            <person name="Demange N."/>
            <person name="Orjeda G."/>
            <person name="Samain S."/>
            <person name="Cattolico L."/>
            <person name="Pelletier E."/>
            <person name="Couloux A."/>
            <person name="Segurens B."/>
            <person name="Wincker P."/>
            <person name="D'Hont A."/>
            <person name="Scarpelli C."/>
            <person name="Weissenbach J."/>
            <person name="Salanoubat M."/>
            <person name="Quetier F."/>
            <person name="Yu Y."/>
            <person name="Kim H.R."/>
            <person name="Rambo T."/>
            <person name="Currie J."/>
            <person name="Collura K."/>
            <person name="Luo M."/>
            <person name="Yang T."/>
            <person name="Ammiraju J.S.S."/>
            <person name="Engler F."/>
            <person name="Soderlund C."/>
            <person name="Wing R.A."/>
            <person name="Palmer L.E."/>
            <person name="de la Bastide M."/>
            <person name="Spiegel L."/>
            <person name="Nascimento L."/>
            <person name="Zutavern T."/>
            <person name="O'Shaughnessy A."/>
            <person name="Dike S."/>
            <person name="Dedhia N."/>
            <person name="Preston R."/>
            <person name="Balija V."/>
            <person name="McCombie W.R."/>
            <person name="Chow T."/>
            <person name="Chen H."/>
            <person name="Chung M."/>
            <person name="Chen C."/>
            <person name="Shaw J."/>
            <person name="Wu H."/>
            <person name="Hsiao K."/>
            <person name="Chao Y."/>
            <person name="Chu M."/>
            <person name="Cheng C."/>
            <person name="Hour A."/>
            <person name="Lee P."/>
            <person name="Lin S."/>
            <person name="Lin Y."/>
            <person name="Liou J."/>
            <person name="Liu S."/>
            <person name="Hsing Y."/>
            <person name="Raghuvanshi S."/>
            <person name="Mohanty A."/>
            <person name="Bharti A.K."/>
            <person name="Gaur A."/>
            <person name="Gupta V."/>
            <person name="Kumar D."/>
            <person name="Ravi V."/>
            <person name="Vij S."/>
            <person name="Kapur A."/>
            <person name="Khurana P."/>
            <person name="Khurana P."/>
            <person name="Khurana J.P."/>
            <person name="Tyagi A.K."/>
            <person name="Gaikwad K."/>
            <person name="Singh A."/>
            <person name="Dalal V."/>
            <person name="Srivastava S."/>
            <person name="Dixit A."/>
            <person name="Pal A.K."/>
            <person name="Ghazi I.A."/>
            <person name="Yadav M."/>
            <person name="Pandit A."/>
            <person name="Bhargava A."/>
            <person name="Sureshbabu K."/>
            <person name="Batra K."/>
            <person name="Sharma T.R."/>
            <person name="Mohapatra T."/>
            <person name="Singh N.K."/>
            <person name="Messing J."/>
            <person name="Nelson A.B."/>
            <person name="Fuks G."/>
            <person name="Kavchok S."/>
            <person name="Keizer G."/>
            <person name="Linton E."/>
            <person name="Llaca V."/>
            <person name="Song R."/>
            <person name="Tanyolac B."/>
            <person name="Young S."/>
            <person name="Ho-Il K."/>
            <person name="Hahn J.H."/>
            <person name="Sangsakoo G."/>
            <person name="Vanavichit A."/>
            <person name="de Mattos Luiz.A.T."/>
            <person name="Zimmer P.D."/>
            <person name="Malone G."/>
            <person name="Dellagostin O."/>
            <person name="de Oliveira A.C."/>
            <person name="Bevan M."/>
            <person name="Bancroft I."/>
            <person name="Minx P."/>
            <person name="Cordum H."/>
            <person name="Wilson R."/>
            <person name="Cheng Z."/>
            <person name="Jin W."/>
            <person name="Jiang J."/>
            <person name="Leong S.A."/>
            <person name="Iwama H."/>
            <person name="Gojobori T."/>
            <person name="Itoh T."/>
            <person name="Niimura Y."/>
            <person name="Fujii Y."/>
            <person name="Habara T."/>
            <person name="Sakai H."/>
            <person name="Sato Y."/>
            <person name="Wilson G."/>
            <person name="Kumar K."/>
            <person name="McCouch S."/>
            <person name="Juretic N."/>
            <person name="Hoen D."/>
            <person name="Wright S."/>
            <person name="Bruskiewich R."/>
            <person name="Bureau T."/>
            <person name="Miyao A."/>
            <person name="Hirochika H."/>
            <person name="Nishikawa T."/>
            <person name="Kadowaki K."/>
            <person name="Sugiura M."/>
            <person name="Burr B."/>
            <person name="Sasaki T."/>
        </authorList>
    </citation>
    <scope>NUCLEOTIDE SEQUENCE [LARGE SCALE GENOMIC DNA]</scope>
    <source>
        <strain evidence="3">cv. Nipponbare</strain>
    </source>
</reference>
<dbReference type="AlphaFoldDB" id="Q5VRP1"/>
<evidence type="ECO:0000313" key="3">
    <source>
        <dbReference type="Proteomes" id="UP000000763"/>
    </source>
</evidence>
<organism evidence="2 3">
    <name type="scientific">Oryza sativa subsp. japonica</name>
    <name type="common">Rice</name>
    <dbReference type="NCBI Taxonomy" id="39947"/>
    <lineage>
        <taxon>Eukaryota</taxon>
        <taxon>Viridiplantae</taxon>
        <taxon>Streptophyta</taxon>
        <taxon>Embryophyta</taxon>
        <taxon>Tracheophyta</taxon>
        <taxon>Spermatophyta</taxon>
        <taxon>Magnoliopsida</taxon>
        <taxon>Liliopsida</taxon>
        <taxon>Poales</taxon>
        <taxon>Poaceae</taxon>
        <taxon>BOP clade</taxon>
        <taxon>Oryzoideae</taxon>
        <taxon>Oryzeae</taxon>
        <taxon>Oryzinae</taxon>
        <taxon>Oryza</taxon>
        <taxon>Oryza sativa</taxon>
    </lineage>
</organism>
<dbReference type="Proteomes" id="UP000000763">
    <property type="component" value="Chromosome 6"/>
</dbReference>
<gene>
    <name evidence="2" type="primary">P0679C08.34</name>
</gene>
<feature type="region of interest" description="Disordered" evidence="1">
    <location>
        <begin position="37"/>
        <end position="81"/>
    </location>
</feature>
<reference evidence="3" key="2">
    <citation type="journal article" date="2008" name="Nucleic Acids Res.">
        <title>The rice annotation project database (RAP-DB): 2008 update.</title>
        <authorList>
            <consortium name="The rice annotation project (RAP)"/>
        </authorList>
    </citation>
    <scope>GENOME REANNOTATION</scope>
    <source>
        <strain evidence="3">cv. Nipponbare</strain>
    </source>
</reference>
<evidence type="ECO:0000256" key="1">
    <source>
        <dbReference type="SAM" id="MobiDB-lite"/>
    </source>
</evidence>
<protein>
    <submittedName>
        <fullName evidence="2">Uncharacterized protein</fullName>
    </submittedName>
</protein>
<sequence>MGLGIRAREGDLGGSRKENIVSGVGPVVRVSLAEAGGHVYGDPGEVGPVWHSPTREGGSSSNEEERDTGNLASGPGFTAGQ</sequence>
<accession>Q5VRP1</accession>
<proteinExistence type="predicted"/>
<name>Q5VRP1_ORYSJ</name>
<feature type="region of interest" description="Disordered" evidence="1">
    <location>
        <begin position="1"/>
        <end position="21"/>
    </location>
</feature>